<dbReference type="Proteomes" id="UP001296873">
    <property type="component" value="Unassembled WGS sequence"/>
</dbReference>
<proteinExistence type="predicted"/>
<organism evidence="1 2">
    <name type="scientific">Rhodovibrio sodomensis</name>
    <dbReference type="NCBI Taxonomy" id="1088"/>
    <lineage>
        <taxon>Bacteria</taxon>
        <taxon>Pseudomonadati</taxon>
        <taxon>Pseudomonadota</taxon>
        <taxon>Alphaproteobacteria</taxon>
        <taxon>Rhodospirillales</taxon>
        <taxon>Rhodovibrionaceae</taxon>
        <taxon>Rhodovibrio</taxon>
    </lineage>
</organism>
<gene>
    <name evidence="1" type="ORF">CKO28_00850</name>
</gene>
<evidence type="ECO:0000313" key="2">
    <source>
        <dbReference type="Proteomes" id="UP001296873"/>
    </source>
</evidence>
<accession>A0ABS1DAY9</accession>
<reference evidence="1 2" key="1">
    <citation type="journal article" date="2020" name="Microorganisms">
        <title>Osmotic Adaptation and Compatible Solute Biosynthesis of Phototrophic Bacteria as Revealed from Genome Analyses.</title>
        <authorList>
            <person name="Imhoff J.F."/>
            <person name="Rahn T."/>
            <person name="Kunzel S."/>
            <person name="Keller A."/>
            <person name="Neulinger S.C."/>
        </authorList>
    </citation>
    <scope>NUCLEOTIDE SEQUENCE [LARGE SCALE GENOMIC DNA]</scope>
    <source>
        <strain evidence="1 2">DSM 9895</strain>
    </source>
</reference>
<sequence>MTAAYHVCPSSAVPDILATGLHPRIGPRAQDLGEAVPAVYLFETPDGVETAMLNWLGDCFEEDLSVLEVDLPETLRRGAGADFEIVILDPIPADRIRVAADLPFAL</sequence>
<keyword evidence="2" id="KW-1185">Reference proteome</keyword>
<evidence type="ECO:0000313" key="1">
    <source>
        <dbReference type="EMBL" id="MBK1666590.1"/>
    </source>
</evidence>
<dbReference type="EMBL" id="NRRL01000001">
    <property type="protein sequence ID" value="MBK1666590.1"/>
    <property type="molecule type" value="Genomic_DNA"/>
</dbReference>
<protein>
    <submittedName>
        <fullName evidence="1">Uncharacterized protein</fullName>
    </submittedName>
</protein>
<comment type="caution">
    <text evidence="1">The sequence shown here is derived from an EMBL/GenBank/DDBJ whole genome shotgun (WGS) entry which is preliminary data.</text>
</comment>
<name>A0ABS1DAY9_9PROT</name>
<dbReference type="RefSeq" id="WP_200338639.1">
    <property type="nucleotide sequence ID" value="NZ_NRRL01000001.1"/>
</dbReference>